<keyword evidence="2" id="KW-1185">Reference proteome</keyword>
<reference evidence="1 2" key="1">
    <citation type="submission" date="2022-06" db="EMBL/GenBank/DDBJ databases">
        <title>A taxonomic note on the genus Prevotella: Description of four novel genera and emended description of the genera Hallella and Xylanibacter.</title>
        <authorList>
            <person name="Hitch T.C.A."/>
        </authorList>
    </citation>
    <scope>NUCLEOTIDE SEQUENCE [LARGE SCALE GENOMIC DNA]</scope>
    <source>
        <strain evidence="1 2">DSM 100619</strain>
    </source>
</reference>
<accession>A0ABT1BXU3</accession>
<dbReference type="EMBL" id="JAMXLY010000031">
    <property type="protein sequence ID" value="MCO6025884.1"/>
    <property type="molecule type" value="Genomic_DNA"/>
</dbReference>
<organism evidence="1 2">
    <name type="scientific">Segatella cerevisiae</name>
    <dbReference type="NCBI Taxonomy" id="2053716"/>
    <lineage>
        <taxon>Bacteria</taxon>
        <taxon>Pseudomonadati</taxon>
        <taxon>Bacteroidota</taxon>
        <taxon>Bacteroidia</taxon>
        <taxon>Bacteroidales</taxon>
        <taxon>Prevotellaceae</taxon>
        <taxon>Segatella</taxon>
    </lineage>
</organism>
<evidence type="ECO:0000313" key="2">
    <source>
        <dbReference type="Proteomes" id="UP001204015"/>
    </source>
</evidence>
<sequence length="81" mass="9473">MVTKDSIEEAYSFFHQKWNLYQLIENESVKDDIEYAINSYTEAMSSELYEKIAEGKPEFLRSHSGFAEDMANAVERLEKLL</sequence>
<evidence type="ECO:0000313" key="1">
    <source>
        <dbReference type="EMBL" id="MCO6025884.1"/>
    </source>
</evidence>
<gene>
    <name evidence="1" type="ORF">NG821_08555</name>
</gene>
<proteinExistence type="predicted"/>
<dbReference type="Proteomes" id="UP001204015">
    <property type="component" value="Unassembled WGS sequence"/>
</dbReference>
<protein>
    <submittedName>
        <fullName evidence="1">Uncharacterized protein</fullName>
    </submittedName>
</protein>
<comment type="caution">
    <text evidence="1">The sequence shown here is derived from an EMBL/GenBank/DDBJ whole genome shotgun (WGS) entry which is preliminary data.</text>
</comment>
<name>A0ABT1BXU3_9BACT</name>
<dbReference type="RefSeq" id="WP_252761241.1">
    <property type="nucleotide sequence ID" value="NZ_JAMXLY010000031.1"/>
</dbReference>